<gene>
    <name evidence="4" type="ORF">D0Y96_12725</name>
</gene>
<dbReference type="PRINTS" id="PR00081">
    <property type="entry name" value="GDHRDH"/>
</dbReference>
<evidence type="ECO:0000256" key="1">
    <source>
        <dbReference type="ARBA" id="ARBA00006484"/>
    </source>
</evidence>
<dbReference type="PANTHER" id="PTHR43976">
    <property type="entry name" value="SHORT CHAIN DEHYDROGENASE"/>
    <property type="match status" value="1"/>
</dbReference>
<dbReference type="NCBIfam" id="NF005065">
    <property type="entry name" value="PRK06482.1"/>
    <property type="match status" value="1"/>
</dbReference>
<dbReference type="RefSeq" id="WP_117300427.1">
    <property type="nucleotide sequence ID" value="NZ_QVQT02000004.1"/>
</dbReference>
<protein>
    <submittedName>
        <fullName evidence="4">SDR family oxidoreductase</fullName>
    </submittedName>
</protein>
<dbReference type="AlphaFoldDB" id="A0A372IMT9"/>
<dbReference type="OrthoDB" id="9775296at2"/>
<organism evidence="4 5">
    <name type="scientific">Paracidobacterium acidisoli</name>
    <dbReference type="NCBI Taxonomy" id="2303751"/>
    <lineage>
        <taxon>Bacteria</taxon>
        <taxon>Pseudomonadati</taxon>
        <taxon>Acidobacteriota</taxon>
        <taxon>Terriglobia</taxon>
        <taxon>Terriglobales</taxon>
        <taxon>Acidobacteriaceae</taxon>
        <taxon>Paracidobacterium</taxon>
    </lineage>
</organism>
<comment type="similarity">
    <text evidence="1 3">Belongs to the short-chain dehydrogenases/reductases (SDR) family.</text>
</comment>
<dbReference type="NCBIfam" id="NF004824">
    <property type="entry name" value="PRK06180.1"/>
    <property type="match status" value="1"/>
</dbReference>
<dbReference type="InterPro" id="IPR002347">
    <property type="entry name" value="SDR_fam"/>
</dbReference>
<accession>A0A372IMT9</accession>
<dbReference type="PRINTS" id="PR00080">
    <property type="entry name" value="SDRFAMILY"/>
</dbReference>
<dbReference type="GO" id="GO:0016491">
    <property type="term" value="F:oxidoreductase activity"/>
    <property type="evidence" value="ECO:0007669"/>
    <property type="project" value="UniProtKB-KW"/>
</dbReference>
<keyword evidence="2" id="KW-0560">Oxidoreductase</keyword>
<name>A0A372IMT9_9BACT</name>
<dbReference type="CDD" id="cd05374">
    <property type="entry name" value="17beta-HSD-like_SDR_c"/>
    <property type="match status" value="1"/>
</dbReference>
<comment type="caution">
    <text evidence="4">The sequence shown here is derived from an EMBL/GenBank/DDBJ whole genome shotgun (WGS) entry which is preliminary data.</text>
</comment>
<dbReference type="Proteomes" id="UP000264702">
    <property type="component" value="Unassembled WGS sequence"/>
</dbReference>
<dbReference type="EMBL" id="QVQT01000004">
    <property type="protein sequence ID" value="RFU16257.1"/>
    <property type="molecule type" value="Genomic_DNA"/>
</dbReference>
<keyword evidence="5" id="KW-1185">Reference proteome</keyword>
<dbReference type="InterPro" id="IPR036291">
    <property type="entry name" value="NAD(P)-bd_dom_sf"/>
</dbReference>
<dbReference type="InterPro" id="IPR051911">
    <property type="entry name" value="SDR_oxidoreductase"/>
</dbReference>
<dbReference type="SUPFAM" id="SSF51735">
    <property type="entry name" value="NAD(P)-binding Rossmann-fold domains"/>
    <property type="match status" value="1"/>
</dbReference>
<dbReference type="PANTHER" id="PTHR43976:SF16">
    <property type="entry name" value="SHORT-CHAIN DEHYDROGENASE_REDUCTASE FAMILY PROTEIN"/>
    <property type="match status" value="1"/>
</dbReference>
<reference evidence="4 5" key="1">
    <citation type="submission" date="2018-08" db="EMBL/GenBank/DDBJ databases">
        <title>Acidipila sp. 4G-K13, an acidobacterium isolated from forest soil.</title>
        <authorList>
            <person name="Gao Z.-H."/>
            <person name="Qiu L.-H."/>
        </authorList>
    </citation>
    <scope>NUCLEOTIDE SEQUENCE [LARGE SCALE GENOMIC DNA]</scope>
    <source>
        <strain evidence="4 5">4G-K13</strain>
    </source>
</reference>
<evidence type="ECO:0000313" key="5">
    <source>
        <dbReference type="Proteomes" id="UP000264702"/>
    </source>
</evidence>
<evidence type="ECO:0000313" key="4">
    <source>
        <dbReference type="EMBL" id="RFU16257.1"/>
    </source>
</evidence>
<dbReference type="NCBIfam" id="NF006114">
    <property type="entry name" value="PRK08263.1"/>
    <property type="match status" value="1"/>
</dbReference>
<evidence type="ECO:0000256" key="3">
    <source>
        <dbReference type="RuleBase" id="RU000363"/>
    </source>
</evidence>
<evidence type="ECO:0000256" key="2">
    <source>
        <dbReference type="ARBA" id="ARBA00023002"/>
    </source>
</evidence>
<sequence>MSTGKSRVWFITGASTGFGRRLAEAALAKGDRVVATARKPESVTDLQQQYPEHARAVRLDVTDQAQVKAAVQAAVDAFGRIDVLVNNAGYGLLGALEEVSDAQIRDQFETNLFGLLHVTRAVLPLLREQKSGHILNVTSVGGQVSFPGFGLYHGTKYAIEGISEALAKEVAGLGIKVTIVEPGGFKTDFATRSLASAERIPAYSPVYEALLKAFENAVFGDPARAAEAMIQAVDSEEPPLRLALGADALHLIRAKFQSELEEYQRWEPVTVATAYENPSEGAMDFKSLLG</sequence>
<dbReference type="Gene3D" id="3.40.50.720">
    <property type="entry name" value="NAD(P)-binding Rossmann-like Domain"/>
    <property type="match status" value="1"/>
</dbReference>
<dbReference type="Pfam" id="PF00106">
    <property type="entry name" value="adh_short"/>
    <property type="match status" value="1"/>
</dbReference>
<proteinExistence type="inferred from homology"/>